<accession>A0A964BTY1</accession>
<keyword evidence="1" id="KW-0175">Coiled coil</keyword>
<reference evidence="3" key="1">
    <citation type="journal article" date="2021" name="Antonie Van Leeuwenhoek">
        <title>Draft genome and description of Waterburya agarophytonicola gen. nov. sp. nov. (Pleurocapsales, Cyanobacteria): a seaweed symbiont.</title>
        <authorList>
            <person name="Bonthond G."/>
            <person name="Shalygin S."/>
            <person name="Bayer T."/>
            <person name="Weinberger F."/>
        </authorList>
    </citation>
    <scope>NUCLEOTIDE SEQUENCE</scope>
    <source>
        <strain evidence="3">KI4</strain>
    </source>
</reference>
<evidence type="ECO:0000313" key="4">
    <source>
        <dbReference type="Proteomes" id="UP000729733"/>
    </source>
</evidence>
<evidence type="ECO:0000256" key="2">
    <source>
        <dbReference type="SAM" id="Phobius"/>
    </source>
</evidence>
<protein>
    <submittedName>
        <fullName evidence="3">Uncharacterized protein</fullName>
    </submittedName>
</protein>
<keyword evidence="4" id="KW-1185">Reference proteome</keyword>
<evidence type="ECO:0000313" key="3">
    <source>
        <dbReference type="EMBL" id="MCC0178112.1"/>
    </source>
</evidence>
<proteinExistence type="predicted"/>
<keyword evidence="2" id="KW-0472">Membrane</keyword>
<keyword evidence="2" id="KW-0812">Transmembrane</keyword>
<sequence length="283" mass="32480">MSSYNSQAQLVVAPNYSSITLALPEIKLTQKLWHSPIWILSSLGLFMTLISLVVYGKWKYKQLKKAIQYEQTKVASLEKRLNTALGTIRQWEENPDLINSRDCNLDYIRMRMQESVFRNVLVNQAKVKVKQFVSTAMRINLSQNAGGGIASKNGFNINETFDVTYNTDSQGKSIRRVLFRIQVKLTKLPTQSTSQTINQIVECVEMFLSPTERRSEWQSGNLKSDRRSDNWLPTIQGHIVTMSWNQKAKPTPLLLLEQHSGDVNVSFRTKVARKYRTFTSRKG</sequence>
<gene>
    <name evidence="3" type="ORF">I4641_14095</name>
</gene>
<name>A0A964BTY1_9CYAN</name>
<feature type="transmembrane region" description="Helical" evidence="2">
    <location>
        <begin position="37"/>
        <end position="55"/>
    </location>
</feature>
<comment type="caution">
    <text evidence="3">The sequence shown here is derived from an EMBL/GenBank/DDBJ whole genome shotgun (WGS) entry which is preliminary data.</text>
</comment>
<dbReference type="Proteomes" id="UP000729733">
    <property type="component" value="Unassembled WGS sequence"/>
</dbReference>
<keyword evidence="2" id="KW-1133">Transmembrane helix</keyword>
<evidence type="ECO:0000256" key="1">
    <source>
        <dbReference type="SAM" id="Coils"/>
    </source>
</evidence>
<feature type="coiled-coil region" evidence="1">
    <location>
        <begin position="60"/>
        <end position="94"/>
    </location>
</feature>
<organism evidence="3 4">
    <name type="scientific">Waterburya agarophytonicola KI4</name>
    <dbReference type="NCBI Taxonomy" id="2874699"/>
    <lineage>
        <taxon>Bacteria</taxon>
        <taxon>Bacillati</taxon>
        <taxon>Cyanobacteriota</taxon>
        <taxon>Cyanophyceae</taxon>
        <taxon>Pleurocapsales</taxon>
        <taxon>Hyellaceae</taxon>
        <taxon>Waterburya</taxon>
        <taxon>Waterburya agarophytonicola</taxon>
    </lineage>
</organism>
<dbReference type="AlphaFoldDB" id="A0A964BTY1"/>
<dbReference type="EMBL" id="JADWDC010000035">
    <property type="protein sequence ID" value="MCC0178112.1"/>
    <property type="molecule type" value="Genomic_DNA"/>
</dbReference>
<dbReference type="RefSeq" id="WP_229641178.1">
    <property type="nucleotide sequence ID" value="NZ_JADWDC010000035.1"/>
</dbReference>